<proteinExistence type="predicted"/>
<evidence type="ECO:0000313" key="3">
    <source>
        <dbReference type="Proteomes" id="UP000276133"/>
    </source>
</evidence>
<protein>
    <submittedName>
        <fullName evidence="2">Uncharacterized protein</fullName>
    </submittedName>
</protein>
<feature type="coiled-coil region" evidence="1">
    <location>
        <begin position="78"/>
        <end position="125"/>
    </location>
</feature>
<sequence length="233" mass="27635">MVLQNLSANSNFVPPKLKNNIDQRANLEEAIQSILINSMGERRRNEIDEAIEILRSYLSLETIIETFLTNSNKMLKYFDKKMDELNQIEEELRDRKADITERSNKNDLEQQIEEIRNQQRILRKHRVIIDRILDKLDYLTGTAKEKYITEVHIQILRSDYEQIQRFLTNFYVPLFQRLNSIEAGNYIAKTGRIFSSIKNARILFYHDIRVEKSVIFSVKLCDLIGYVAYKKKI</sequence>
<reference evidence="2 3" key="1">
    <citation type="journal article" date="2018" name="Sci. Rep.">
        <title>Genomic signatures of local adaptation to the degree of environmental predictability in rotifers.</title>
        <authorList>
            <person name="Franch-Gras L."/>
            <person name="Hahn C."/>
            <person name="Garcia-Roger E.M."/>
            <person name="Carmona M.J."/>
            <person name="Serra M."/>
            <person name="Gomez A."/>
        </authorList>
    </citation>
    <scope>NUCLEOTIDE SEQUENCE [LARGE SCALE GENOMIC DNA]</scope>
    <source>
        <strain evidence="2">HYR1</strain>
    </source>
</reference>
<name>A0A3M7QB12_BRAPC</name>
<gene>
    <name evidence="2" type="ORF">BpHYR1_024516</name>
</gene>
<evidence type="ECO:0000313" key="2">
    <source>
        <dbReference type="EMBL" id="RNA08168.1"/>
    </source>
</evidence>
<dbReference type="EMBL" id="REGN01006834">
    <property type="protein sequence ID" value="RNA08168.1"/>
    <property type="molecule type" value="Genomic_DNA"/>
</dbReference>
<organism evidence="2 3">
    <name type="scientific">Brachionus plicatilis</name>
    <name type="common">Marine rotifer</name>
    <name type="synonym">Brachionus muelleri</name>
    <dbReference type="NCBI Taxonomy" id="10195"/>
    <lineage>
        <taxon>Eukaryota</taxon>
        <taxon>Metazoa</taxon>
        <taxon>Spiralia</taxon>
        <taxon>Gnathifera</taxon>
        <taxon>Rotifera</taxon>
        <taxon>Eurotatoria</taxon>
        <taxon>Monogononta</taxon>
        <taxon>Pseudotrocha</taxon>
        <taxon>Ploima</taxon>
        <taxon>Brachionidae</taxon>
        <taxon>Brachionus</taxon>
    </lineage>
</organism>
<dbReference type="Proteomes" id="UP000276133">
    <property type="component" value="Unassembled WGS sequence"/>
</dbReference>
<evidence type="ECO:0000256" key="1">
    <source>
        <dbReference type="SAM" id="Coils"/>
    </source>
</evidence>
<keyword evidence="3" id="KW-1185">Reference proteome</keyword>
<keyword evidence="1" id="KW-0175">Coiled coil</keyword>
<comment type="caution">
    <text evidence="2">The sequence shown here is derived from an EMBL/GenBank/DDBJ whole genome shotgun (WGS) entry which is preliminary data.</text>
</comment>
<dbReference type="AlphaFoldDB" id="A0A3M7QB12"/>
<accession>A0A3M7QB12</accession>